<dbReference type="Pfam" id="PF14214">
    <property type="entry name" value="Helitron_like_N"/>
    <property type="match status" value="1"/>
</dbReference>
<sequence>MIIFSKWGVLDLFITFTANPSWIEIIDHLKPGEDSSDHCDFFGRVIKLKLDALIKDKRGLPHVHILVPLMEKDKFTNVEKNKSIYIRTNYSRIPVYQEHPDLPNIVLKYVIHGSCGDAYPHSPCMKDGICSKRFRTHFTKIHRFTKLFIHFIDYVKHTSDSTANQLRVIFEEDHEEEELLDAQSGKQSWNIGLVLVQIIFLQESMFTLVVLSLCICKSIKYDERLPAAYAFACSWCNMFRILAMVKENICESLKTAEIERGPLQSDEQWDPCLTDTSTYLMLKELIDLFYYICIICQPSHLMKLWKDPLNDTSLDYLRTRSVGE</sequence>
<protein>
    <recommendedName>
        <fullName evidence="1">Helitron helicase-like domain-containing protein</fullName>
    </recommendedName>
</protein>
<keyword evidence="3" id="KW-1185">Reference proteome</keyword>
<dbReference type="EMBL" id="JWZT01003367">
    <property type="protein sequence ID" value="KII66974.1"/>
    <property type="molecule type" value="Genomic_DNA"/>
</dbReference>
<dbReference type="InterPro" id="IPR025476">
    <property type="entry name" value="Helitron_helicase-like"/>
</dbReference>
<comment type="caution">
    <text evidence="2">The sequence shown here is derived from an EMBL/GenBank/DDBJ whole genome shotgun (WGS) entry which is preliminary data.</text>
</comment>
<name>A0A0C2INB8_THEKT</name>
<evidence type="ECO:0000313" key="3">
    <source>
        <dbReference type="Proteomes" id="UP000031668"/>
    </source>
</evidence>
<dbReference type="OrthoDB" id="1728974at2759"/>
<proteinExistence type="predicted"/>
<feature type="domain" description="Helitron helicase-like" evidence="1">
    <location>
        <begin position="3"/>
        <end position="56"/>
    </location>
</feature>
<dbReference type="Proteomes" id="UP000031668">
    <property type="component" value="Unassembled WGS sequence"/>
</dbReference>
<evidence type="ECO:0000259" key="1">
    <source>
        <dbReference type="Pfam" id="PF14214"/>
    </source>
</evidence>
<gene>
    <name evidence="2" type="ORF">RF11_03635</name>
</gene>
<evidence type="ECO:0000313" key="2">
    <source>
        <dbReference type="EMBL" id="KII66974.1"/>
    </source>
</evidence>
<reference evidence="2 3" key="1">
    <citation type="journal article" date="2014" name="Genome Biol. Evol.">
        <title>The genome of the myxosporean Thelohanellus kitauei shows adaptations to nutrient acquisition within its fish host.</title>
        <authorList>
            <person name="Yang Y."/>
            <person name="Xiong J."/>
            <person name="Zhou Z."/>
            <person name="Huo F."/>
            <person name="Miao W."/>
            <person name="Ran C."/>
            <person name="Liu Y."/>
            <person name="Zhang J."/>
            <person name="Feng J."/>
            <person name="Wang M."/>
            <person name="Wang M."/>
            <person name="Wang L."/>
            <person name="Yao B."/>
        </authorList>
    </citation>
    <scope>NUCLEOTIDE SEQUENCE [LARGE SCALE GENOMIC DNA]</scope>
    <source>
        <strain evidence="2">Wuqing</strain>
    </source>
</reference>
<dbReference type="AlphaFoldDB" id="A0A0C2INB8"/>
<accession>A0A0C2INB8</accession>
<organism evidence="2 3">
    <name type="scientific">Thelohanellus kitauei</name>
    <name type="common">Myxosporean</name>
    <dbReference type="NCBI Taxonomy" id="669202"/>
    <lineage>
        <taxon>Eukaryota</taxon>
        <taxon>Metazoa</taxon>
        <taxon>Cnidaria</taxon>
        <taxon>Myxozoa</taxon>
        <taxon>Myxosporea</taxon>
        <taxon>Bivalvulida</taxon>
        <taxon>Platysporina</taxon>
        <taxon>Myxobolidae</taxon>
        <taxon>Thelohanellus</taxon>
    </lineage>
</organism>